<dbReference type="EMBL" id="QBKN01000021">
    <property type="protein sequence ID" value="PTX45568.1"/>
    <property type="molecule type" value="Genomic_DNA"/>
</dbReference>
<evidence type="ECO:0000256" key="1">
    <source>
        <dbReference type="SAM" id="SignalP"/>
    </source>
</evidence>
<evidence type="ECO:0000313" key="4">
    <source>
        <dbReference type="Proteomes" id="UP000244069"/>
    </source>
</evidence>
<dbReference type="Pfam" id="PF05239">
    <property type="entry name" value="PRC"/>
    <property type="match status" value="1"/>
</dbReference>
<evidence type="ECO:0000313" key="3">
    <source>
        <dbReference type="EMBL" id="PTX45568.1"/>
    </source>
</evidence>
<protein>
    <submittedName>
        <fullName evidence="3">PRC-barrel domain protein</fullName>
    </submittedName>
</protein>
<dbReference type="SUPFAM" id="SSF50346">
    <property type="entry name" value="PRC-barrel domain"/>
    <property type="match status" value="1"/>
</dbReference>
<proteinExistence type="predicted"/>
<reference evidence="3 4" key="1">
    <citation type="submission" date="2018-04" db="EMBL/GenBank/DDBJ databases">
        <title>Genomic Encyclopedia of Archaeal and Bacterial Type Strains, Phase II (KMG-II): from individual species to whole genera.</title>
        <authorList>
            <person name="Goeker M."/>
        </authorList>
    </citation>
    <scope>NUCLEOTIDE SEQUENCE [LARGE SCALE GENOMIC DNA]</scope>
    <source>
        <strain evidence="3 4">DSM 29329</strain>
    </source>
</reference>
<feature type="signal peptide" evidence="1">
    <location>
        <begin position="1"/>
        <end position="19"/>
    </location>
</feature>
<name>A0A2T6AP27_9RHOB</name>
<gene>
    <name evidence="3" type="ORF">C8N44_12191</name>
</gene>
<dbReference type="InterPro" id="IPR027275">
    <property type="entry name" value="PRC-brl_dom"/>
</dbReference>
<sequence>MNKILTLSLPLFLAVPALAQEADQAPAEPVQPQRGVYLQSAEDVEVRNGDGDRIGEVEEILVDEKGNPAGFLIELGGFLGLGDSAVVVPLDSLSWDGQGYVSSMTETQLENLQPFGE</sequence>
<comment type="caution">
    <text evidence="3">The sequence shown here is derived from an EMBL/GenBank/DDBJ whole genome shotgun (WGS) entry which is preliminary data.</text>
</comment>
<accession>A0A2T6AP27</accession>
<feature type="chain" id="PRO_5015450174" evidence="1">
    <location>
        <begin position="20"/>
        <end position="117"/>
    </location>
</feature>
<dbReference type="AlphaFoldDB" id="A0A2T6AP27"/>
<dbReference type="Proteomes" id="UP000244069">
    <property type="component" value="Unassembled WGS sequence"/>
</dbReference>
<dbReference type="RefSeq" id="WP_107977790.1">
    <property type="nucleotide sequence ID" value="NZ_BMEZ01000021.1"/>
</dbReference>
<evidence type="ECO:0000259" key="2">
    <source>
        <dbReference type="Pfam" id="PF05239"/>
    </source>
</evidence>
<dbReference type="InterPro" id="IPR011033">
    <property type="entry name" value="PRC_barrel-like_sf"/>
</dbReference>
<keyword evidence="4" id="KW-1185">Reference proteome</keyword>
<organism evidence="3 4">
    <name type="scientific">Allosediminivita pacifica</name>
    <dbReference type="NCBI Taxonomy" id="1267769"/>
    <lineage>
        <taxon>Bacteria</taxon>
        <taxon>Pseudomonadati</taxon>
        <taxon>Pseudomonadota</taxon>
        <taxon>Alphaproteobacteria</taxon>
        <taxon>Rhodobacterales</taxon>
        <taxon>Paracoccaceae</taxon>
        <taxon>Allosediminivita</taxon>
    </lineage>
</organism>
<feature type="domain" description="PRC-barrel" evidence="2">
    <location>
        <begin position="42"/>
        <end position="91"/>
    </location>
</feature>
<dbReference type="Gene3D" id="2.30.30.240">
    <property type="entry name" value="PRC-barrel domain"/>
    <property type="match status" value="1"/>
</dbReference>
<keyword evidence="1" id="KW-0732">Signal</keyword>
<dbReference type="OrthoDB" id="6158291at2"/>